<protein>
    <submittedName>
        <fullName evidence="1">Uncharacterized protein</fullName>
    </submittedName>
</protein>
<accession>U9UQS4</accession>
<organism evidence="1">
    <name type="scientific">Rhizophagus irregularis (strain DAOM 181602 / DAOM 197198 / MUCL 43194)</name>
    <name type="common">Arbuscular mycorrhizal fungus</name>
    <name type="synonym">Glomus intraradices</name>
    <dbReference type="NCBI Taxonomy" id="747089"/>
    <lineage>
        <taxon>Eukaryota</taxon>
        <taxon>Fungi</taxon>
        <taxon>Fungi incertae sedis</taxon>
        <taxon>Mucoromycota</taxon>
        <taxon>Glomeromycotina</taxon>
        <taxon>Glomeromycetes</taxon>
        <taxon>Glomerales</taxon>
        <taxon>Glomeraceae</taxon>
        <taxon>Rhizophagus</taxon>
    </lineage>
</organism>
<name>U9UQS4_RHIID</name>
<dbReference type="EMBL" id="KI276897">
    <property type="protein sequence ID" value="ESA20908.1"/>
    <property type="molecule type" value="Genomic_DNA"/>
</dbReference>
<reference evidence="1" key="1">
    <citation type="submission" date="2013-07" db="EMBL/GenBank/DDBJ databases">
        <title>The genome of an arbuscular mycorrhizal fungus provides insights into the evolution of the oldest plant symbiosis.</title>
        <authorList>
            <consortium name="DOE Joint Genome Institute"/>
            <person name="Tisserant E."/>
            <person name="Malbreil M."/>
            <person name="Kuo A."/>
            <person name="Kohler A."/>
            <person name="Symeonidi A."/>
            <person name="Balestrini R."/>
            <person name="Charron P."/>
            <person name="Duensing N."/>
            <person name="Frei-dit-Frey N."/>
            <person name="Gianinazzi-Pearson V."/>
            <person name="Gilbert B."/>
            <person name="Handa Y."/>
            <person name="Hijri M."/>
            <person name="Kaul R."/>
            <person name="Kawaguchi M."/>
            <person name="Krajinski F."/>
            <person name="Lammers P."/>
            <person name="Lapierre D."/>
            <person name="Masclaux F.G."/>
            <person name="Murat C."/>
            <person name="Morin E."/>
            <person name="Ndikumana S."/>
            <person name="Pagni M."/>
            <person name="Petitpierre D."/>
            <person name="Requena N."/>
            <person name="Rosikiewicz P."/>
            <person name="Riley R."/>
            <person name="Saito K."/>
            <person name="San Clemente H."/>
            <person name="Shapiro H."/>
            <person name="van Tuinen D."/>
            <person name="Becard G."/>
            <person name="Bonfante P."/>
            <person name="Paszkowski U."/>
            <person name="Shachar-Hill Y."/>
            <person name="Young J.P."/>
            <person name="Sanders I.R."/>
            <person name="Henrissat B."/>
            <person name="Rensing S.A."/>
            <person name="Grigoriev I.V."/>
            <person name="Corradi N."/>
            <person name="Roux C."/>
            <person name="Martin F."/>
        </authorList>
    </citation>
    <scope>NUCLEOTIDE SEQUENCE</scope>
    <source>
        <strain evidence="1">DAOM 197198</strain>
    </source>
</reference>
<proteinExistence type="predicted"/>
<sequence length="94" mass="11107">MGAPSCYLYYYHVPQTNHLKHSLLNDTPLSWNPYERGLLRHISMIRLLQIVKLSFSSEYVMNIQAFEMISSFVDVSIQKSQFFTETYGFIMEIF</sequence>
<dbReference type="AlphaFoldDB" id="U9UQS4"/>
<evidence type="ECO:0000313" key="1">
    <source>
        <dbReference type="EMBL" id="ESA20908.1"/>
    </source>
</evidence>
<dbReference type="HOGENOM" id="CLU_2392030_0_0_1"/>
<gene>
    <name evidence="1" type="ORF">GLOINDRAFT_343394</name>
</gene>
<feature type="non-terminal residue" evidence="1">
    <location>
        <position position="94"/>
    </location>
</feature>